<name>R3WJI7_9ENTE</name>
<keyword evidence="3" id="KW-1185">Reference proteome</keyword>
<dbReference type="InterPro" id="IPR014054">
    <property type="entry name" value="Phage_regulatory_Rha"/>
</dbReference>
<dbReference type="InterPro" id="IPR018878">
    <property type="entry name" value="ORF6C_dom"/>
</dbReference>
<dbReference type="HOGENOM" id="CLU_046670_2_0_9"/>
<feature type="domain" description="ORF6C" evidence="1">
    <location>
        <begin position="115"/>
        <end position="221"/>
    </location>
</feature>
<dbReference type="Pfam" id="PF10552">
    <property type="entry name" value="ORF6C"/>
    <property type="match status" value="1"/>
</dbReference>
<dbReference type="Pfam" id="PF09669">
    <property type="entry name" value="Phage_pRha"/>
    <property type="match status" value="1"/>
</dbReference>
<dbReference type="EMBL" id="AJAT01000017">
    <property type="protein sequence ID" value="EOL42035.1"/>
    <property type="molecule type" value="Genomic_DNA"/>
</dbReference>
<dbReference type="OrthoDB" id="9812611at2"/>
<dbReference type="STRING" id="154621.RV11_GL003473"/>
<sequence length="233" mass="26300">MNQLQQTLTSNEVAEMIGTTNGELMKSIRIYISYLAEGKIPSGDFFIESTYKDSNNQMRPNYLLTKQGCEMVSNKLTGPKGVQFTAKYVSRFNQMENHIKQQVQIDTTPRGLAKLALAASEETNERVDALADDVLYLKEDAVLAVGDYNTVSDRVNKRVSEVAKAYGITTRKGRSALFKDINGGVKQITGVGRRTQLRKKHYEQVMEYINDWEPSTATRTIIRQMELDNEDIA</sequence>
<dbReference type="RefSeq" id="WP_010769027.1">
    <property type="nucleotide sequence ID" value="NZ_ASWE01000001.1"/>
</dbReference>
<evidence type="ECO:0000313" key="3">
    <source>
        <dbReference type="Proteomes" id="UP000013785"/>
    </source>
</evidence>
<protein>
    <submittedName>
        <fullName evidence="2">Rha family phage regulatory protein</fullName>
    </submittedName>
</protein>
<dbReference type="AlphaFoldDB" id="R3WJI7"/>
<accession>R3WJI7</accession>
<evidence type="ECO:0000313" key="2">
    <source>
        <dbReference type="EMBL" id="EOL42035.1"/>
    </source>
</evidence>
<evidence type="ECO:0000259" key="1">
    <source>
        <dbReference type="Pfam" id="PF10552"/>
    </source>
</evidence>
<dbReference type="PATRIC" id="fig|1158610.3.peg.2358"/>
<organism evidence="2 3">
    <name type="scientific">Enterococcus phoeniculicola ATCC BAA-412</name>
    <dbReference type="NCBI Taxonomy" id="1158610"/>
    <lineage>
        <taxon>Bacteria</taxon>
        <taxon>Bacillati</taxon>
        <taxon>Bacillota</taxon>
        <taxon>Bacilli</taxon>
        <taxon>Lactobacillales</taxon>
        <taxon>Enterococcaceae</taxon>
        <taxon>Enterococcus</taxon>
    </lineage>
</organism>
<dbReference type="eggNOG" id="COG3646">
    <property type="taxonomic scope" value="Bacteria"/>
</dbReference>
<dbReference type="Proteomes" id="UP000013785">
    <property type="component" value="Unassembled WGS sequence"/>
</dbReference>
<gene>
    <name evidence="2" type="ORF">UC3_02383</name>
</gene>
<comment type="caution">
    <text evidence="2">The sequence shown here is derived from an EMBL/GenBank/DDBJ whole genome shotgun (WGS) entry which is preliminary data.</text>
</comment>
<reference evidence="2 3" key="1">
    <citation type="submission" date="2013-02" db="EMBL/GenBank/DDBJ databases">
        <title>The Genome Sequence of Enterococcus phoeniculicola BAA-412.</title>
        <authorList>
            <consortium name="The Broad Institute Genome Sequencing Platform"/>
            <consortium name="The Broad Institute Genome Sequencing Center for Infectious Disease"/>
            <person name="Earl A.M."/>
            <person name="Gilmore M.S."/>
            <person name="Lebreton F."/>
            <person name="Walker B."/>
            <person name="Young S.K."/>
            <person name="Zeng Q."/>
            <person name="Gargeya S."/>
            <person name="Fitzgerald M."/>
            <person name="Haas B."/>
            <person name="Abouelleil A."/>
            <person name="Alvarado L."/>
            <person name="Arachchi H.M."/>
            <person name="Berlin A.M."/>
            <person name="Chapman S.B."/>
            <person name="Dewar J."/>
            <person name="Goldberg J."/>
            <person name="Griggs A."/>
            <person name="Gujja S."/>
            <person name="Hansen M."/>
            <person name="Howarth C."/>
            <person name="Imamovic A."/>
            <person name="Larimer J."/>
            <person name="McCowan C."/>
            <person name="Murphy C."/>
            <person name="Neiman D."/>
            <person name="Pearson M."/>
            <person name="Priest M."/>
            <person name="Roberts A."/>
            <person name="Saif S."/>
            <person name="Shea T."/>
            <person name="Sisk P."/>
            <person name="Sykes S."/>
            <person name="Wortman J."/>
            <person name="Nusbaum C."/>
            <person name="Birren B."/>
        </authorList>
    </citation>
    <scope>NUCLEOTIDE SEQUENCE [LARGE SCALE GENOMIC DNA]</scope>
    <source>
        <strain evidence="2 3">ATCC BAA-412</strain>
    </source>
</reference>
<proteinExistence type="predicted"/>